<feature type="transmembrane region" description="Helical" evidence="6">
    <location>
        <begin position="212"/>
        <end position="230"/>
    </location>
</feature>
<proteinExistence type="predicted"/>
<evidence type="ECO:0000256" key="2">
    <source>
        <dbReference type="ARBA" id="ARBA00022692"/>
    </source>
</evidence>
<sequence length="498" mass="53915">MTFINPNDVASALQSRPSAKVTSALRSSDQAPLLPSGNSRPAAVHGHPLSSVKKTFGNIVISIVGAGVLGLPYTFLQSGWLSGCLVLLAVAAACYYTMMLLVQSKRKLENDGVDGMETYSDLGLFTYGKAGQFAVDLMVVLSQGGFCVAYLIFIGENLATVFSSNGDKVDNSASGWVDLSSASRDDGHIYSIGGILSSIGAAWVGWKGKSVYIWIVFPMQVLLASIRSLTRLAPFSIFADVANFSAMAVVMSADIVVFRERGISSVDSFTGLGSLPFVIGVAIYSFEGFGLVLPLESNMKDRSKFGQTLALAMTCIGLVYTTFACLGYFAFGESTRDIITLNLGDSWQTTIIKLALCMGLFFTFPVMMHPVHEVLERRIVGRNSLPVRCITIVVIAWMAVAVPHFGDFLSLVGNSVCCILSFVMPAMVHLHVFSDELMWHDVEAIPVVRVYTAVFFVLSIELSIYLSDWTVAYRGVKDTILIRSVCSEKMENSLEAPS</sequence>
<keyword evidence="9" id="KW-1185">Reference proteome</keyword>
<accession>A0A176W1Q3</accession>
<feature type="transmembrane region" description="Helical" evidence="6">
    <location>
        <begin position="80"/>
        <end position="102"/>
    </location>
</feature>
<feature type="transmembrane region" description="Helical" evidence="6">
    <location>
        <begin position="237"/>
        <end position="257"/>
    </location>
</feature>
<feature type="transmembrane region" description="Helical" evidence="6">
    <location>
        <begin position="351"/>
        <end position="368"/>
    </location>
</feature>
<comment type="subcellular location">
    <subcellularLocation>
        <location evidence="1">Membrane</location>
        <topology evidence="1">Multi-pass membrane protein</topology>
    </subcellularLocation>
</comment>
<keyword evidence="4 6" id="KW-1133">Transmembrane helix</keyword>
<evidence type="ECO:0000256" key="1">
    <source>
        <dbReference type="ARBA" id="ARBA00004141"/>
    </source>
</evidence>
<dbReference type="Proteomes" id="UP000077202">
    <property type="component" value="Unassembled WGS sequence"/>
</dbReference>
<dbReference type="GO" id="GO:0005774">
    <property type="term" value="C:vacuolar membrane"/>
    <property type="evidence" value="ECO:0007669"/>
    <property type="project" value="TreeGrafter"/>
</dbReference>
<feature type="domain" description="Amino acid transporter transmembrane" evidence="7">
    <location>
        <begin position="50"/>
        <end position="465"/>
    </location>
</feature>
<keyword evidence="5 6" id="KW-0472">Membrane</keyword>
<keyword evidence="2 6" id="KW-0812">Transmembrane</keyword>
<feature type="transmembrane region" description="Helical" evidence="6">
    <location>
        <begin position="389"/>
        <end position="406"/>
    </location>
</feature>
<evidence type="ECO:0000313" key="8">
    <source>
        <dbReference type="EMBL" id="OAE26415.1"/>
    </source>
</evidence>
<dbReference type="GO" id="GO:0015179">
    <property type="term" value="F:L-amino acid transmembrane transporter activity"/>
    <property type="evidence" value="ECO:0007669"/>
    <property type="project" value="TreeGrafter"/>
</dbReference>
<feature type="transmembrane region" description="Helical" evidence="6">
    <location>
        <begin position="308"/>
        <end position="331"/>
    </location>
</feature>
<evidence type="ECO:0000256" key="5">
    <source>
        <dbReference type="ARBA" id="ARBA00023136"/>
    </source>
</evidence>
<evidence type="ECO:0000256" key="3">
    <source>
        <dbReference type="ARBA" id="ARBA00022970"/>
    </source>
</evidence>
<protein>
    <recommendedName>
        <fullName evidence="7">Amino acid transporter transmembrane domain-containing protein</fullName>
    </recommendedName>
</protein>
<gene>
    <name evidence="8" type="ORF">AXG93_131s1250</name>
</gene>
<feature type="transmembrane region" description="Helical" evidence="6">
    <location>
        <begin position="444"/>
        <end position="466"/>
    </location>
</feature>
<evidence type="ECO:0000313" key="9">
    <source>
        <dbReference type="Proteomes" id="UP000077202"/>
    </source>
</evidence>
<reference evidence="8" key="1">
    <citation type="submission" date="2016-03" db="EMBL/GenBank/DDBJ databases">
        <title>Mechanisms controlling the formation of the plant cell surface in tip-growing cells are functionally conserved among land plants.</title>
        <authorList>
            <person name="Honkanen S."/>
            <person name="Jones V.A."/>
            <person name="Morieri G."/>
            <person name="Champion C."/>
            <person name="Hetherington A.J."/>
            <person name="Kelly S."/>
            <person name="Saint-Marcoux D."/>
            <person name="Proust H."/>
            <person name="Prescott H."/>
            <person name="Dolan L."/>
        </authorList>
    </citation>
    <scope>NUCLEOTIDE SEQUENCE [LARGE SCALE GENOMIC DNA]</scope>
    <source>
        <tissue evidence="8">Whole gametophyte</tissue>
    </source>
</reference>
<dbReference type="PANTHER" id="PTHR22950:SF674">
    <property type="entry name" value="AMINO ACID TRANSPORTER AVT3A"/>
    <property type="match status" value="1"/>
</dbReference>
<name>A0A176W1Q3_MARPO</name>
<dbReference type="Pfam" id="PF01490">
    <property type="entry name" value="Aa_trans"/>
    <property type="match status" value="1"/>
</dbReference>
<comment type="caution">
    <text evidence="8">The sequence shown here is derived from an EMBL/GenBank/DDBJ whole genome shotgun (WGS) entry which is preliminary data.</text>
</comment>
<evidence type="ECO:0000256" key="4">
    <source>
        <dbReference type="ARBA" id="ARBA00022989"/>
    </source>
</evidence>
<evidence type="ECO:0000259" key="7">
    <source>
        <dbReference type="Pfam" id="PF01490"/>
    </source>
</evidence>
<dbReference type="AlphaFoldDB" id="A0A176W1Q3"/>
<organism evidence="8 9">
    <name type="scientific">Marchantia polymorpha subsp. ruderalis</name>
    <dbReference type="NCBI Taxonomy" id="1480154"/>
    <lineage>
        <taxon>Eukaryota</taxon>
        <taxon>Viridiplantae</taxon>
        <taxon>Streptophyta</taxon>
        <taxon>Embryophyta</taxon>
        <taxon>Marchantiophyta</taxon>
        <taxon>Marchantiopsida</taxon>
        <taxon>Marchantiidae</taxon>
        <taxon>Marchantiales</taxon>
        <taxon>Marchantiaceae</taxon>
        <taxon>Marchantia</taxon>
    </lineage>
</organism>
<dbReference type="InterPro" id="IPR013057">
    <property type="entry name" value="AA_transpt_TM"/>
</dbReference>
<evidence type="ECO:0000256" key="6">
    <source>
        <dbReference type="SAM" id="Phobius"/>
    </source>
</evidence>
<keyword evidence="3" id="KW-0029">Amino-acid transport</keyword>
<feature type="transmembrane region" description="Helical" evidence="6">
    <location>
        <begin position="55"/>
        <end position="74"/>
    </location>
</feature>
<feature type="transmembrane region" description="Helical" evidence="6">
    <location>
        <begin position="189"/>
        <end position="206"/>
    </location>
</feature>
<feature type="transmembrane region" description="Helical" evidence="6">
    <location>
        <begin position="412"/>
        <end position="432"/>
    </location>
</feature>
<dbReference type="EMBL" id="LVLJ01002188">
    <property type="protein sequence ID" value="OAE26415.1"/>
    <property type="molecule type" value="Genomic_DNA"/>
</dbReference>
<keyword evidence="3" id="KW-0813">Transport</keyword>
<dbReference type="PANTHER" id="PTHR22950">
    <property type="entry name" value="AMINO ACID TRANSPORTER"/>
    <property type="match status" value="1"/>
</dbReference>
<feature type="transmembrane region" description="Helical" evidence="6">
    <location>
        <begin position="277"/>
        <end position="296"/>
    </location>
</feature>